<sequence>MALRRPCQSGPRALLAPGRSRSSALIFLLAWCIFFF</sequence>
<protein>
    <submittedName>
        <fullName evidence="1">Uncharacterized protein</fullName>
    </submittedName>
</protein>
<keyword evidence="2" id="KW-1185">Reference proteome</keyword>
<gene>
    <name evidence="1" type="ORF">GQ607_009095</name>
</gene>
<dbReference type="Proteomes" id="UP000434172">
    <property type="component" value="Unassembled WGS sequence"/>
</dbReference>
<dbReference type="EMBL" id="WOWK01000050">
    <property type="protein sequence ID" value="KAF0323649.1"/>
    <property type="molecule type" value="Genomic_DNA"/>
</dbReference>
<evidence type="ECO:0000313" key="2">
    <source>
        <dbReference type="Proteomes" id="UP000434172"/>
    </source>
</evidence>
<name>A0A8H3ZKY6_9PEZI</name>
<accession>A0A8H3ZKY6</accession>
<reference evidence="1 2" key="1">
    <citation type="submission" date="2019-12" db="EMBL/GenBank/DDBJ databases">
        <title>A genome sequence resource for the geographically widespread anthracnose pathogen Colletotrichum asianum.</title>
        <authorList>
            <person name="Meng Y."/>
        </authorList>
    </citation>
    <scope>NUCLEOTIDE SEQUENCE [LARGE SCALE GENOMIC DNA]</scope>
    <source>
        <strain evidence="1 2">ICMP 18580</strain>
    </source>
</reference>
<dbReference type="AlphaFoldDB" id="A0A8H3ZKY6"/>
<proteinExistence type="predicted"/>
<organism evidence="1 2">
    <name type="scientific">Colletotrichum asianum</name>
    <dbReference type="NCBI Taxonomy" id="702518"/>
    <lineage>
        <taxon>Eukaryota</taxon>
        <taxon>Fungi</taxon>
        <taxon>Dikarya</taxon>
        <taxon>Ascomycota</taxon>
        <taxon>Pezizomycotina</taxon>
        <taxon>Sordariomycetes</taxon>
        <taxon>Hypocreomycetidae</taxon>
        <taxon>Glomerellales</taxon>
        <taxon>Glomerellaceae</taxon>
        <taxon>Colletotrichum</taxon>
        <taxon>Colletotrichum gloeosporioides species complex</taxon>
    </lineage>
</organism>
<evidence type="ECO:0000313" key="1">
    <source>
        <dbReference type="EMBL" id="KAF0323649.1"/>
    </source>
</evidence>
<comment type="caution">
    <text evidence="1">The sequence shown here is derived from an EMBL/GenBank/DDBJ whole genome shotgun (WGS) entry which is preliminary data.</text>
</comment>